<gene>
    <name evidence="1" type="ORF">OOJ09_09895</name>
</gene>
<name>A0ABT4QSD6_9HYPH</name>
<sequence>MITSHIKDRRWRRGRFFWTRMRTIAVFSYRYDAHLVPDLIANLDPIVDGWIAFDDRQAQGIFSSETQRRHLLLESARDAGADWILAVDPDERLERATADRIGQLTSRHQRIAWGFHFREMYSSTDYRIDGLWGAKMQHRLFRAYDPGRYRSQELHGLWYPGDLGFREKDTSLNLYHLKMIEPRRRYGRLALYKHLDPKHEMQEIGYDYLADETDARFERIPPGRGYHPPHVDDGRMWMADLTAETEG</sequence>
<dbReference type="RefSeq" id="WP_269905040.1">
    <property type="nucleotide sequence ID" value="NZ_JAPFQA010000003.1"/>
</dbReference>
<evidence type="ECO:0008006" key="3">
    <source>
        <dbReference type="Google" id="ProtNLM"/>
    </source>
</evidence>
<accession>A0ABT4QSD6</accession>
<proteinExistence type="predicted"/>
<organism evidence="1 2">
    <name type="scientific">Mesorhizobium qingshengii</name>
    <dbReference type="NCBI Taxonomy" id="1165689"/>
    <lineage>
        <taxon>Bacteria</taxon>
        <taxon>Pseudomonadati</taxon>
        <taxon>Pseudomonadota</taxon>
        <taxon>Alphaproteobacteria</taxon>
        <taxon>Hyphomicrobiales</taxon>
        <taxon>Phyllobacteriaceae</taxon>
        <taxon>Mesorhizobium</taxon>
    </lineage>
</organism>
<dbReference type="Proteomes" id="UP001152178">
    <property type="component" value="Unassembled WGS sequence"/>
</dbReference>
<reference evidence="1" key="1">
    <citation type="submission" date="2022-11" db="EMBL/GenBank/DDBJ databases">
        <authorList>
            <person name="Coimbra C."/>
        </authorList>
    </citation>
    <scope>NUCLEOTIDE SEQUENCE</scope>
    <source>
        <strain evidence="1">Jales19</strain>
    </source>
</reference>
<evidence type="ECO:0000313" key="2">
    <source>
        <dbReference type="Proteomes" id="UP001152178"/>
    </source>
</evidence>
<keyword evidence="2" id="KW-1185">Reference proteome</keyword>
<comment type="caution">
    <text evidence="1">The sequence shown here is derived from an EMBL/GenBank/DDBJ whole genome shotgun (WGS) entry which is preliminary data.</text>
</comment>
<protein>
    <recommendedName>
        <fullName evidence="3">Glycosyl transferase family 2</fullName>
    </recommendedName>
</protein>
<evidence type="ECO:0000313" key="1">
    <source>
        <dbReference type="EMBL" id="MCZ8544492.1"/>
    </source>
</evidence>
<dbReference type="EMBL" id="JAPFQA010000003">
    <property type="protein sequence ID" value="MCZ8544492.1"/>
    <property type="molecule type" value="Genomic_DNA"/>
</dbReference>